<protein>
    <recommendedName>
        <fullName evidence="5">HlyD family secretion protein</fullName>
    </recommendedName>
</protein>
<evidence type="ECO:0008006" key="5">
    <source>
        <dbReference type="Google" id="ProtNLM"/>
    </source>
</evidence>
<reference evidence="2 4" key="2">
    <citation type="journal article" date="2016" name="Front. Microbiol.">
        <title>Industrial Acetogenic Biocatalysts: A Comparative Metabolic and Genomic Analysis.</title>
        <authorList>
            <person name="Bengelsdorf F."/>
            <person name="Poehlein A."/>
            <person name="Sonja S."/>
            <person name="Erz C."/>
            <person name="Hummel T."/>
            <person name="Hoffmeister S."/>
            <person name="Daniel R."/>
            <person name="Durre P."/>
        </authorList>
    </citation>
    <scope>NUCLEOTIDE SEQUENCE [LARGE SCALE GENOMIC DNA]</scope>
    <source>
        <strain evidence="2 4">PTA-10522</strain>
    </source>
</reference>
<dbReference type="AlphaFoldDB" id="A0A162J6U9"/>
<keyword evidence="4" id="KW-1185">Reference proteome</keyword>
<gene>
    <name evidence="2" type="ORF">CLCOS_39570</name>
    <name evidence="1" type="ORF">WX73_01856</name>
</gene>
<accession>A0A162J6U9</accession>
<dbReference type="EMBL" id="LROR01000089">
    <property type="protein sequence ID" value="OBR90592.1"/>
    <property type="molecule type" value="Genomic_DNA"/>
</dbReference>
<dbReference type="PATRIC" id="fig|1705578.3.peg.2108"/>
<comment type="caution">
    <text evidence="1">The sequence shown here is derived from an EMBL/GenBank/DDBJ whole genome shotgun (WGS) entry which is preliminary data.</text>
</comment>
<name>A0A162J6U9_9CLOT</name>
<dbReference type="Proteomes" id="UP000093694">
    <property type="component" value="Unassembled WGS sequence"/>
</dbReference>
<dbReference type="RefSeq" id="WP_192847927.1">
    <property type="nucleotide sequence ID" value="NZ_LITQ01000027.1"/>
</dbReference>
<evidence type="ECO:0000313" key="3">
    <source>
        <dbReference type="Proteomes" id="UP000077384"/>
    </source>
</evidence>
<evidence type="ECO:0000313" key="4">
    <source>
        <dbReference type="Proteomes" id="UP000093694"/>
    </source>
</evidence>
<dbReference type="EMBL" id="LITQ01000027">
    <property type="protein sequence ID" value="OAA91165.1"/>
    <property type="molecule type" value="Genomic_DNA"/>
</dbReference>
<evidence type="ECO:0000313" key="2">
    <source>
        <dbReference type="EMBL" id="OBR90592.1"/>
    </source>
</evidence>
<organism evidence="1 3">
    <name type="scientific">Clostridium coskatii</name>
    <dbReference type="NCBI Taxonomy" id="1705578"/>
    <lineage>
        <taxon>Bacteria</taxon>
        <taxon>Bacillati</taxon>
        <taxon>Bacillota</taxon>
        <taxon>Clostridia</taxon>
        <taxon>Eubacteriales</taxon>
        <taxon>Clostridiaceae</taxon>
        <taxon>Clostridium</taxon>
    </lineage>
</organism>
<proteinExistence type="predicted"/>
<dbReference type="Proteomes" id="UP000077384">
    <property type="component" value="Unassembled WGS sequence"/>
</dbReference>
<reference evidence="1 3" key="1">
    <citation type="journal article" date="2015" name="Biotechnol. Bioeng.">
        <title>Genome sequence and phenotypic characterization of Caulobacter segnis.</title>
        <authorList>
            <person name="Patel S."/>
            <person name="Fletcher B."/>
            <person name="Scott D.C."/>
            <person name="Ely B."/>
        </authorList>
    </citation>
    <scope>NUCLEOTIDE SEQUENCE [LARGE SCALE GENOMIC DNA]</scope>
    <source>
        <strain evidence="1 3">PS02</strain>
    </source>
</reference>
<sequence length="61" mass="6471">MGNPQDSSIDQSLIKSPIGGIVVKKEVNARTVLSSGKTAALLADPENFYITAKIGEIKVTR</sequence>
<evidence type="ECO:0000313" key="1">
    <source>
        <dbReference type="EMBL" id="OAA91165.1"/>
    </source>
</evidence>